<dbReference type="PROSITE" id="PS51257">
    <property type="entry name" value="PROKAR_LIPOPROTEIN"/>
    <property type="match status" value="1"/>
</dbReference>
<dbReference type="GO" id="GO:0000155">
    <property type="term" value="F:phosphorelay sensor kinase activity"/>
    <property type="evidence" value="ECO:0007669"/>
    <property type="project" value="TreeGrafter"/>
</dbReference>
<dbReference type="Gene3D" id="2.130.10.10">
    <property type="entry name" value="YVTN repeat-like/Quinoprotein amine dehydrogenase"/>
    <property type="match status" value="5"/>
</dbReference>
<feature type="chain" id="PRO_5012732279" evidence="2">
    <location>
        <begin position="23"/>
        <end position="365"/>
    </location>
</feature>
<evidence type="ECO:0000313" key="4">
    <source>
        <dbReference type="Proteomes" id="UP000192393"/>
    </source>
</evidence>
<reference evidence="3 4" key="1">
    <citation type="submission" date="2017-04" db="EMBL/GenBank/DDBJ databases">
        <authorList>
            <person name="Afonso C.L."/>
            <person name="Miller P.J."/>
            <person name="Scott M.A."/>
            <person name="Spackman E."/>
            <person name="Goraichik I."/>
            <person name="Dimitrov K.M."/>
            <person name="Suarez D.L."/>
            <person name="Swayne D.E."/>
        </authorList>
    </citation>
    <scope>NUCLEOTIDE SEQUENCE [LARGE SCALE GENOMIC DNA]</scope>
    <source>
        <strain evidence="3 4">CGMCC 1.12708</strain>
    </source>
</reference>
<proteinExistence type="predicted"/>
<accession>A0A1W1Z1R9</accession>
<dbReference type="AlphaFoldDB" id="A0A1W1Z1R9"/>
<dbReference type="InterPro" id="IPR015943">
    <property type="entry name" value="WD40/YVTN_repeat-like_dom_sf"/>
</dbReference>
<dbReference type="SUPFAM" id="SSF63829">
    <property type="entry name" value="Calcium-dependent phosphotriesterase"/>
    <property type="match status" value="2"/>
</dbReference>
<keyword evidence="1" id="KW-0597">Phosphoprotein</keyword>
<dbReference type="OrthoDB" id="799853at2"/>
<dbReference type="Pfam" id="PF07494">
    <property type="entry name" value="Reg_prop"/>
    <property type="match status" value="5"/>
</dbReference>
<organism evidence="3 4">
    <name type="scientific">Moheibacter sediminis</name>
    <dbReference type="NCBI Taxonomy" id="1434700"/>
    <lineage>
        <taxon>Bacteria</taxon>
        <taxon>Pseudomonadati</taxon>
        <taxon>Bacteroidota</taxon>
        <taxon>Flavobacteriia</taxon>
        <taxon>Flavobacteriales</taxon>
        <taxon>Weeksellaceae</taxon>
        <taxon>Moheibacter</taxon>
    </lineage>
</organism>
<dbReference type="PANTHER" id="PTHR43547:SF2">
    <property type="entry name" value="HYBRID SIGNAL TRANSDUCTION HISTIDINE KINASE C"/>
    <property type="match status" value="1"/>
</dbReference>
<protein>
    <submittedName>
        <fullName evidence="3">Two component regulator propeller</fullName>
    </submittedName>
</protein>
<dbReference type="InterPro" id="IPR011110">
    <property type="entry name" value="Reg_prop"/>
</dbReference>
<evidence type="ECO:0000256" key="2">
    <source>
        <dbReference type="SAM" id="SignalP"/>
    </source>
</evidence>
<dbReference type="STRING" id="1434700.SAMN06296427_102113"/>
<keyword evidence="4" id="KW-1185">Reference proteome</keyword>
<name>A0A1W1Z1R9_9FLAO</name>
<keyword evidence="2" id="KW-0732">Signal</keyword>
<feature type="signal peptide" evidence="2">
    <location>
        <begin position="1"/>
        <end position="22"/>
    </location>
</feature>
<evidence type="ECO:0000313" key="3">
    <source>
        <dbReference type="EMBL" id="SMC42334.1"/>
    </source>
</evidence>
<dbReference type="RefSeq" id="WP_084016195.1">
    <property type="nucleotide sequence ID" value="NZ_FWXS01000002.1"/>
</dbReference>
<dbReference type="PANTHER" id="PTHR43547">
    <property type="entry name" value="TWO-COMPONENT HISTIDINE KINASE"/>
    <property type="match status" value="1"/>
</dbReference>
<dbReference type="EMBL" id="FWXS01000002">
    <property type="protein sequence ID" value="SMC42334.1"/>
    <property type="molecule type" value="Genomic_DNA"/>
</dbReference>
<sequence>MRKLTFKNPVFFLLLVSTFFISCNGQTQTQQPDKVVIDRLSFTSKNIKLTKTQGTDIYQNVHCSLQDKDGNLWFGTTGEGVYRYDGKEFTQFTEEDGLSNNKVWSILEDSLGNIWFGTDDGISRYDGKIISKIPFTITSLNGLEIATSQSGKNEVWSMMQDKSGTIWFGTSLDLYCYDGRSFSRFLDKIGIANHQNLQLKWIQCLLEDNNGTIWIGSGPIAEEGIIRYDGKSITSTKPNNDGWIRYMLEDKNGHIWFSGRHNGVFRYDGQEFKMFTEKTNIGSAIFRDKIGNIWFDGGEKINSIESIDGLWRYDGKTFENFTTKDDMSKNSVWNMLEDRNGNLWIGTRNCGLFRYDGKRFENFSE</sequence>
<dbReference type="Proteomes" id="UP000192393">
    <property type="component" value="Unassembled WGS sequence"/>
</dbReference>
<gene>
    <name evidence="3" type="ORF">SAMN06296427_102113</name>
</gene>
<evidence type="ECO:0000256" key="1">
    <source>
        <dbReference type="ARBA" id="ARBA00022553"/>
    </source>
</evidence>